<feature type="compositionally biased region" description="Pro residues" evidence="14">
    <location>
        <begin position="599"/>
        <end position="629"/>
    </location>
</feature>
<dbReference type="InterPro" id="IPR024657">
    <property type="entry name" value="COMPASS_Set1_N-SET"/>
</dbReference>
<evidence type="ECO:0000256" key="4">
    <source>
        <dbReference type="ARBA" id="ARBA00022679"/>
    </source>
</evidence>
<sequence>MEQRPLSHHPTKHGGPQKHAPPPPHASKRNYKLLIDPVLVNGANKLYRFEGIVEGDPTYPPVVLRDPRKPKIWIRPETMDLTVPRFKIDSDYVGPPPPLEVTIFNINDNIDRQFLHNEIVNKHQCGSIQQLDIFTHELSRKHLGVARLVFEEPESARHCECKKRVEEVGQLLEEEAKREEEAKEAKKRPPPPAKPPPPASDDDSQSSRERERRNTEKEFDRNRYEESRKPSCSVVQPPSTSVSSTVPTSYYQEQRPPQYAYQQQNFTSYEQYHHYQGYSYQEYRGTFPTNVTAGHHWNTGSTAAAPPPQTWVAHPSTHVPTHAAADHHTTNSHHSWDASRYHSLEYQRNSHNDSPFENKATPARPKLEERLDTIEAAINCKPKHESEEEEDKSNLDLDTRIAMLLQNKDSGMAPPFLALGLGSDEEEEKKEGLSQEEKKVKDKESSVQTTSSSSVSNSDTDSSSDTGSESEVGEGSKDSSGGEGKSKWAILENVLEPLSTPPSPFISQEKYIYWHEKGNELKMEAQRREREENRERLKKLKKKKVKKKDKVSDKSKDIKSEVKTEPMLEENQVNGIDDDRMSLSSLSSTEDPILHQDVPIPPAGTTVPPPGTPFSAPPPGYSHYGPPPGYQSYLTPGYPPPAIPQEATYPWQPPPGYPANFVAGYPGYNPGYMALPPGYSTITQPPPGTTLTGQSPYPPYFGPGYPQPQDGDSTHKSGEYHDPTIKMIEATAFKTFEAWWDEQERKFKAQAEAKETNLETAGPQARIEKINSISTLLENREGFGLDSLGTIGLGFRAAMPKLPSFRKIRKIKPPSPPCMDEDSRGIVSDEDSKQSRPKVEEETDSDSGPDDLVPVPLKNKPSPSSVKRKQKWSSDDSVRSDVSSDEEEEKEEEEQSSSSSSSESSESESESSESEEEEEELEELKELRRLEAEFDAHVRSAVESVMRTPEHDRPTTPLPDLLPDQLEDTWMDESPAPAPPPAPPKVSEPTPTPTKKPPPPPKSKKLPKKAEPVAATPKKPTKPPAAEKKIKTLKPKERRKEVEPVKKVPEIPLHVHDSGSETDTADEKSDLDDGLGESAEAAEALMALAGADVNGRVRSTSSSSSSTSSSSASSRISGSTGEEQRSPVLMEHSYCLPWAPKDGTDASFLPPEDVQRRGHRIMGGSDHDYTRTRTPPKTDKSKASKTATKFTTPKPRGKENRELQNKKEALDKRKALPQVLSKSTALPSFKPRNQMEEYNVLYSFLIRGIDQEDIELLKRSYEGMLADDSQSYWLNDTHWVDHPPTDIPLPPRKKRRMDDLPIHKTGCARTEGIYKVDSKQKQKHKSLAVLESSKAKLTQMAVSREVRSFQRRLLTAFGNETDSDLLKFNQLKFRKKLLRFGKSRIHDWGLFAMEAIGSDEMVIEYVGQSIRSIIADLREIQYEKIGIGSSYLFRIDMETIIDATKCGNLARFINHSCNPNCYAKIISVETQKKIVIYSKQPIACGEEITYDYKFPIEEEKIVCLCGAAQCKGTLN</sequence>
<feature type="compositionally biased region" description="Basic and acidic residues" evidence="14">
    <location>
        <begin position="1025"/>
        <end position="1059"/>
    </location>
</feature>
<dbReference type="PANTHER" id="PTHR45814:SF2">
    <property type="entry name" value="HISTONE-LYSINE N-METHYLTRANSFERASE SETD1"/>
    <property type="match status" value="1"/>
</dbReference>
<feature type="region of interest" description="Disordered" evidence="14">
    <location>
        <begin position="808"/>
        <end position="928"/>
    </location>
</feature>
<keyword evidence="3" id="KW-0489">Methyltransferase</keyword>
<keyword evidence="7" id="KW-0694">RNA-binding</keyword>
<dbReference type="Proteomes" id="UP000747542">
    <property type="component" value="Unassembled WGS sequence"/>
</dbReference>
<feature type="compositionally biased region" description="Basic and acidic residues" evidence="14">
    <location>
        <begin position="205"/>
        <end position="229"/>
    </location>
</feature>
<dbReference type="PANTHER" id="PTHR45814">
    <property type="entry name" value="HISTONE-LYSINE N-METHYLTRANSFERASE SETD1"/>
    <property type="match status" value="1"/>
</dbReference>
<feature type="region of interest" description="Disordered" evidence="14">
    <location>
        <begin position="1"/>
        <end position="28"/>
    </location>
</feature>
<feature type="region of interest" description="Disordered" evidence="14">
    <location>
        <begin position="941"/>
        <end position="1128"/>
    </location>
</feature>
<feature type="compositionally biased region" description="Basic and acidic residues" evidence="14">
    <location>
        <begin position="523"/>
        <end position="535"/>
    </location>
</feature>
<dbReference type="FunFam" id="2.170.270.10:FF:000010">
    <property type="entry name" value="Histone-lysine N-methyltransferase"/>
    <property type="match status" value="1"/>
</dbReference>
<evidence type="ECO:0000256" key="8">
    <source>
        <dbReference type="ARBA" id="ARBA00023015"/>
    </source>
</evidence>
<protein>
    <recommendedName>
        <fullName evidence="2">[histone H3]-lysine(4) N-trimethyltransferase</fullName>
        <ecNumber evidence="2">2.1.1.354</ecNumber>
    </recommendedName>
</protein>
<feature type="domain" description="Post-SET" evidence="16">
    <location>
        <begin position="1499"/>
        <end position="1515"/>
    </location>
</feature>
<dbReference type="PROSITE" id="PS50868">
    <property type="entry name" value="POST_SET"/>
    <property type="match status" value="1"/>
</dbReference>
<dbReference type="GO" id="GO:0032259">
    <property type="term" value="P:methylation"/>
    <property type="evidence" value="ECO:0007669"/>
    <property type="project" value="UniProtKB-KW"/>
</dbReference>
<dbReference type="InterPro" id="IPR035979">
    <property type="entry name" value="RBD_domain_sf"/>
</dbReference>
<dbReference type="GO" id="GO:0003723">
    <property type="term" value="F:RNA binding"/>
    <property type="evidence" value="ECO:0007669"/>
    <property type="project" value="UniProtKB-KW"/>
</dbReference>
<evidence type="ECO:0000256" key="3">
    <source>
        <dbReference type="ARBA" id="ARBA00022603"/>
    </source>
</evidence>
<dbReference type="Gene3D" id="2.170.270.10">
    <property type="entry name" value="SET domain"/>
    <property type="match status" value="1"/>
</dbReference>
<dbReference type="CDD" id="cd19169">
    <property type="entry name" value="SET_SETD1"/>
    <property type="match status" value="1"/>
</dbReference>
<gene>
    <name evidence="17" type="primary">SETD1-L</name>
    <name evidence="17" type="ORF">Hamer_G003790</name>
</gene>
<evidence type="ECO:0000256" key="9">
    <source>
        <dbReference type="ARBA" id="ARBA00023163"/>
    </source>
</evidence>
<feature type="compositionally biased region" description="Basic residues" evidence="14">
    <location>
        <begin position="536"/>
        <end position="549"/>
    </location>
</feature>
<evidence type="ECO:0000313" key="18">
    <source>
        <dbReference type="Proteomes" id="UP000747542"/>
    </source>
</evidence>
<comment type="subcellular location">
    <subcellularLocation>
        <location evidence="1">Nucleus</location>
    </subcellularLocation>
</comment>
<feature type="compositionally biased region" description="Basic and acidic residues" evidence="14">
    <location>
        <begin position="1165"/>
        <end position="1182"/>
    </location>
</feature>
<keyword evidence="18" id="KW-1185">Reference proteome</keyword>
<dbReference type="SMART" id="SM00317">
    <property type="entry name" value="SET"/>
    <property type="match status" value="1"/>
</dbReference>
<feature type="compositionally biased region" description="Acidic residues" evidence="14">
    <location>
        <begin position="905"/>
        <end position="923"/>
    </location>
</feature>
<feature type="compositionally biased region" description="Basic residues" evidence="14">
    <location>
        <begin position="1"/>
        <end position="16"/>
    </location>
</feature>
<feature type="compositionally biased region" description="Basic and acidic residues" evidence="14">
    <location>
        <begin position="550"/>
        <end position="566"/>
    </location>
</feature>
<evidence type="ECO:0000256" key="1">
    <source>
        <dbReference type="ARBA" id="ARBA00004123"/>
    </source>
</evidence>
<keyword evidence="5" id="KW-0949">S-adenosyl-L-methionine</keyword>
<comment type="caution">
    <text evidence="17">The sequence shown here is derived from an EMBL/GenBank/DDBJ whole genome shotgun (WGS) entry which is preliminary data.</text>
</comment>
<dbReference type="SUPFAM" id="SSF82199">
    <property type="entry name" value="SET domain"/>
    <property type="match status" value="1"/>
</dbReference>
<feature type="compositionally biased region" description="Low complexity" evidence="14">
    <location>
        <begin position="230"/>
        <end position="249"/>
    </location>
</feature>
<feature type="compositionally biased region" description="Pro residues" evidence="14">
    <location>
        <begin position="190"/>
        <end position="199"/>
    </location>
</feature>
<reference evidence="17" key="1">
    <citation type="journal article" date="2021" name="Sci. Adv.">
        <title>The American lobster genome reveals insights on longevity, neural, and immune adaptations.</title>
        <authorList>
            <person name="Polinski J.M."/>
            <person name="Zimin A.V."/>
            <person name="Clark K.F."/>
            <person name="Kohn A.B."/>
            <person name="Sadowski N."/>
            <person name="Timp W."/>
            <person name="Ptitsyn A."/>
            <person name="Khanna P."/>
            <person name="Romanova D.Y."/>
            <person name="Williams P."/>
            <person name="Greenwood S.J."/>
            <person name="Moroz L.L."/>
            <person name="Walt D.R."/>
            <person name="Bodnar A.G."/>
        </authorList>
    </citation>
    <scope>NUCLEOTIDE SEQUENCE</scope>
    <source>
        <strain evidence="17">GMGI-L3</strain>
    </source>
</reference>
<evidence type="ECO:0000256" key="7">
    <source>
        <dbReference type="ARBA" id="ARBA00022884"/>
    </source>
</evidence>
<evidence type="ECO:0000259" key="16">
    <source>
        <dbReference type="PROSITE" id="PS50868"/>
    </source>
</evidence>
<feature type="compositionally biased region" description="Low complexity" evidence="14">
    <location>
        <begin position="1184"/>
        <end position="1194"/>
    </location>
</feature>
<organism evidence="17 18">
    <name type="scientific">Homarus americanus</name>
    <name type="common">American lobster</name>
    <dbReference type="NCBI Taxonomy" id="6706"/>
    <lineage>
        <taxon>Eukaryota</taxon>
        <taxon>Metazoa</taxon>
        <taxon>Ecdysozoa</taxon>
        <taxon>Arthropoda</taxon>
        <taxon>Crustacea</taxon>
        <taxon>Multicrustacea</taxon>
        <taxon>Malacostraca</taxon>
        <taxon>Eumalacostraca</taxon>
        <taxon>Eucarida</taxon>
        <taxon>Decapoda</taxon>
        <taxon>Pleocyemata</taxon>
        <taxon>Astacidea</taxon>
        <taxon>Nephropoidea</taxon>
        <taxon>Nephropidae</taxon>
        <taxon>Homarus</taxon>
    </lineage>
</organism>
<feature type="compositionally biased region" description="Acidic residues" evidence="14">
    <location>
        <begin position="883"/>
        <end position="895"/>
    </location>
</feature>
<feature type="compositionally biased region" description="Low complexity" evidence="14">
    <location>
        <begin position="1076"/>
        <end position="1121"/>
    </location>
</feature>
<dbReference type="InterPro" id="IPR012677">
    <property type="entry name" value="Nucleotide-bd_a/b_plait_sf"/>
</dbReference>
<feature type="compositionally biased region" description="Pro residues" evidence="14">
    <location>
        <begin position="976"/>
        <end position="1001"/>
    </location>
</feature>
<dbReference type="SMART" id="SM01291">
    <property type="entry name" value="N-SET"/>
    <property type="match status" value="1"/>
</dbReference>
<dbReference type="Pfam" id="PF00856">
    <property type="entry name" value="SET"/>
    <property type="match status" value="1"/>
</dbReference>
<dbReference type="PROSITE" id="PS50280">
    <property type="entry name" value="SET"/>
    <property type="match status" value="1"/>
</dbReference>
<evidence type="ECO:0000256" key="12">
    <source>
        <dbReference type="ARBA" id="ARBA00047583"/>
    </source>
</evidence>
<feature type="compositionally biased region" description="Low complexity" evidence="14">
    <location>
        <begin position="446"/>
        <end position="470"/>
    </location>
</feature>
<comment type="catalytic activity">
    <reaction evidence="12">
        <text>N(6)-methyl-L-lysyl(4)-[histone H3] + S-adenosyl-L-methionine = N(6),N(6)-dimethyl-L-lysyl(4)-[histone H3] + S-adenosyl-L-homocysteine + H(+)</text>
        <dbReference type="Rhea" id="RHEA:60268"/>
        <dbReference type="Rhea" id="RHEA-COMP:15540"/>
        <dbReference type="Rhea" id="RHEA-COMP:15543"/>
        <dbReference type="ChEBI" id="CHEBI:15378"/>
        <dbReference type="ChEBI" id="CHEBI:57856"/>
        <dbReference type="ChEBI" id="CHEBI:59789"/>
        <dbReference type="ChEBI" id="CHEBI:61929"/>
        <dbReference type="ChEBI" id="CHEBI:61976"/>
    </reaction>
</comment>
<keyword evidence="10" id="KW-0539">Nucleus</keyword>
<dbReference type="SMART" id="SM00508">
    <property type="entry name" value="PostSET"/>
    <property type="match status" value="1"/>
</dbReference>
<proteinExistence type="predicted"/>
<comment type="catalytic activity">
    <reaction evidence="11">
        <text>L-lysyl(4)-[histone H3] + 3 S-adenosyl-L-methionine = N(6),N(6),N(6)-trimethyl-L-lysyl(4)-[histone H3] + 3 S-adenosyl-L-homocysteine + 3 H(+)</text>
        <dbReference type="Rhea" id="RHEA:60260"/>
        <dbReference type="Rhea" id="RHEA-COMP:15537"/>
        <dbReference type="Rhea" id="RHEA-COMP:15547"/>
        <dbReference type="ChEBI" id="CHEBI:15378"/>
        <dbReference type="ChEBI" id="CHEBI:29969"/>
        <dbReference type="ChEBI" id="CHEBI:57856"/>
        <dbReference type="ChEBI" id="CHEBI:59789"/>
        <dbReference type="ChEBI" id="CHEBI:61961"/>
        <dbReference type="EC" id="2.1.1.354"/>
    </reaction>
</comment>
<dbReference type="Pfam" id="PF11764">
    <property type="entry name" value="N-SET"/>
    <property type="match status" value="1"/>
</dbReference>
<dbReference type="Gene3D" id="3.30.70.330">
    <property type="match status" value="1"/>
</dbReference>
<evidence type="ECO:0000256" key="2">
    <source>
        <dbReference type="ARBA" id="ARBA00012182"/>
    </source>
</evidence>
<dbReference type="EMBL" id="JAHLQT010000697">
    <property type="protein sequence ID" value="KAG7178037.1"/>
    <property type="molecule type" value="Genomic_DNA"/>
</dbReference>
<evidence type="ECO:0000256" key="5">
    <source>
        <dbReference type="ARBA" id="ARBA00022691"/>
    </source>
</evidence>
<accession>A0A8J5TVT8</accession>
<name>A0A8J5TVT8_HOMAM</name>
<feature type="compositionally biased region" description="Basic and acidic residues" evidence="14">
    <location>
        <begin position="429"/>
        <end position="445"/>
    </location>
</feature>
<dbReference type="InterPro" id="IPR001214">
    <property type="entry name" value="SET_dom"/>
</dbReference>
<feature type="compositionally biased region" description="Basic and acidic residues" evidence="14">
    <location>
        <begin position="1196"/>
        <end position="1214"/>
    </location>
</feature>
<feature type="compositionally biased region" description="Basic and acidic residues" evidence="14">
    <location>
        <begin position="830"/>
        <end position="840"/>
    </location>
</feature>
<dbReference type="InterPro" id="IPR037841">
    <property type="entry name" value="SET_SETD1A/B"/>
</dbReference>
<keyword evidence="8" id="KW-0805">Transcription regulation</keyword>
<keyword evidence="6" id="KW-0156">Chromatin regulator</keyword>
<evidence type="ECO:0000256" key="6">
    <source>
        <dbReference type="ARBA" id="ARBA00022853"/>
    </source>
</evidence>
<dbReference type="GO" id="GO:0048188">
    <property type="term" value="C:Set1C/COMPASS complex"/>
    <property type="evidence" value="ECO:0007669"/>
    <property type="project" value="InterPro"/>
</dbReference>
<comment type="catalytic activity">
    <reaction evidence="13">
        <text>N(6),N(6)-dimethyl-L-lysyl(4)-[histone H3] + S-adenosyl-L-methionine = N(6),N(6),N(6)-trimethyl-L-lysyl(4)-[histone H3] + S-adenosyl-L-homocysteine + H(+)</text>
        <dbReference type="Rhea" id="RHEA:60272"/>
        <dbReference type="Rhea" id="RHEA-COMP:15537"/>
        <dbReference type="Rhea" id="RHEA-COMP:15540"/>
        <dbReference type="ChEBI" id="CHEBI:15378"/>
        <dbReference type="ChEBI" id="CHEBI:57856"/>
        <dbReference type="ChEBI" id="CHEBI:59789"/>
        <dbReference type="ChEBI" id="CHEBI:61961"/>
        <dbReference type="ChEBI" id="CHEBI:61976"/>
    </reaction>
</comment>
<feature type="region of interest" description="Disordered" evidence="14">
    <location>
        <begin position="1156"/>
        <end position="1214"/>
    </location>
</feature>
<evidence type="ECO:0000256" key="11">
    <source>
        <dbReference type="ARBA" id="ARBA00047571"/>
    </source>
</evidence>
<dbReference type="InterPro" id="IPR044570">
    <property type="entry name" value="Set1-like"/>
</dbReference>
<evidence type="ECO:0000313" key="17">
    <source>
        <dbReference type="EMBL" id="KAG7178037.1"/>
    </source>
</evidence>
<feature type="region of interest" description="Disordered" evidence="14">
    <location>
        <begin position="523"/>
        <end position="638"/>
    </location>
</feature>
<evidence type="ECO:0000259" key="15">
    <source>
        <dbReference type="PROSITE" id="PS50280"/>
    </source>
</evidence>
<dbReference type="GO" id="GO:0140999">
    <property type="term" value="F:histone H3K4 trimethyltransferase activity"/>
    <property type="evidence" value="ECO:0007669"/>
    <property type="project" value="UniProtKB-EC"/>
</dbReference>
<feature type="region of interest" description="Disordered" evidence="14">
    <location>
        <begin position="424"/>
        <end position="485"/>
    </location>
</feature>
<dbReference type="EC" id="2.1.1.354" evidence="2"/>
<dbReference type="InterPro" id="IPR046341">
    <property type="entry name" value="SET_dom_sf"/>
</dbReference>
<dbReference type="SUPFAM" id="SSF54928">
    <property type="entry name" value="RNA-binding domain, RBD"/>
    <property type="match status" value="1"/>
</dbReference>
<keyword evidence="9" id="KW-0804">Transcription</keyword>
<evidence type="ECO:0000256" key="10">
    <source>
        <dbReference type="ARBA" id="ARBA00023242"/>
    </source>
</evidence>
<feature type="compositionally biased region" description="Basic and acidic residues" evidence="14">
    <location>
        <begin position="175"/>
        <end position="184"/>
    </location>
</feature>
<feature type="region of interest" description="Disordered" evidence="14">
    <location>
        <begin position="175"/>
        <end position="250"/>
    </location>
</feature>
<dbReference type="InterPro" id="IPR003616">
    <property type="entry name" value="Post-SET_dom"/>
</dbReference>
<evidence type="ECO:0000256" key="14">
    <source>
        <dbReference type="SAM" id="MobiDB-lite"/>
    </source>
</evidence>
<keyword evidence="4" id="KW-0808">Transferase</keyword>
<evidence type="ECO:0000256" key="13">
    <source>
        <dbReference type="ARBA" id="ARBA00049129"/>
    </source>
</evidence>
<feature type="domain" description="SET" evidence="15">
    <location>
        <begin position="1376"/>
        <end position="1493"/>
    </location>
</feature>